<proteinExistence type="predicted"/>
<accession>A0AAW2ZK18</accession>
<dbReference type="Proteomes" id="UP001431209">
    <property type="component" value="Unassembled WGS sequence"/>
</dbReference>
<name>A0AAW2ZK18_9EUKA</name>
<evidence type="ECO:0000313" key="2">
    <source>
        <dbReference type="Proteomes" id="UP001431209"/>
    </source>
</evidence>
<keyword evidence="2" id="KW-1185">Reference proteome</keyword>
<reference evidence="1 2" key="1">
    <citation type="submission" date="2024-03" db="EMBL/GenBank/DDBJ databases">
        <title>The Acrasis kona genome and developmental transcriptomes reveal deep origins of eukaryotic multicellular pathways.</title>
        <authorList>
            <person name="Sheikh S."/>
            <person name="Fu C.-J."/>
            <person name="Brown M.W."/>
            <person name="Baldauf S.L."/>
        </authorList>
    </citation>
    <scope>NUCLEOTIDE SEQUENCE [LARGE SCALE GENOMIC DNA]</scope>
    <source>
        <strain evidence="1 2">ATCC MYA-3509</strain>
    </source>
</reference>
<protein>
    <submittedName>
        <fullName evidence="1">Proliferating cell nuclear antigen</fullName>
    </submittedName>
</protein>
<dbReference type="AlphaFoldDB" id="A0AAW2ZK18"/>
<evidence type="ECO:0000313" key="1">
    <source>
        <dbReference type="EMBL" id="KAL0489679.1"/>
    </source>
</evidence>
<comment type="caution">
    <text evidence="1">The sequence shown here is derived from an EMBL/GenBank/DDBJ whole genome shotgun (WGS) entry which is preliminary data.</text>
</comment>
<dbReference type="EMBL" id="JAOPGA020001587">
    <property type="protein sequence ID" value="KAL0489679.1"/>
    <property type="molecule type" value="Genomic_DNA"/>
</dbReference>
<organism evidence="1 2">
    <name type="scientific">Acrasis kona</name>
    <dbReference type="NCBI Taxonomy" id="1008807"/>
    <lineage>
        <taxon>Eukaryota</taxon>
        <taxon>Discoba</taxon>
        <taxon>Heterolobosea</taxon>
        <taxon>Tetramitia</taxon>
        <taxon>Eutetramitia</taxon>
        <taxon>Acrasidae</taxon>
        <taxon>Acrasis</taxon>
    </lineage>
</organism>
<gene>
    <name evidence="1" type="ORF">AKO1_009124</name>
</gene>
<sequence length="182" mass="21480">MCDVGQLMLFASTNQEKVRQREAKLMEVYRQRTMEHYQIDEIEKTLRDINQRIASVHQDVMFKSQLDKDCRCALDVECLSDLRDISFNLPDKVSNVNLILIQNKVVPPNELHNLIEHLNFLRKGDSISVKYDQETKKNFEEHLLWIRAFGKDVDTLKLQEVFSTKFDDLFGSLYVKEEKLKL</sequence>